<dbReference type="PROSITE" id="PS00676">
    <property type="entry name" value="SIGMA54_INTERACT_2"/>
    <property type="match status" value="1"/>
</dbReference>
<feature type="domain" description="Sigma-54 factor interaction" evidence="7">
    <location>
        <begin position="277"/>
        <end position="506"/>
    </location>
</feature>
<evidence type="ECO:0000256" key="4">
    <source>
        <dbReference type="ARBA" id="ARBA00023163"/>
    </source>
</evidence>
<dbReference type="InterPro" id="IPR027417">
    <property type="entry name" value="P-loop_NTPase"/>
</dbReference>
<evidence type="ECO:0000259" key="9">
    <source>
        <dbReference type="PROSITE" id="PS51371"/>
    </source>
</evidence>
<organism evidence="10 11">
    <name type="scientific">Lutispora saccharofermentans</name>
    <dbReference type="NCBI Taxonomy" id="3024236"/>
    <lineage>
        <taxon>Bacteria</taxon>
        <taxon>Bacillati</taxon>
        <taxon>Bacillota</taxon>
        <taxon>Clostridia</taxon>
        <taxon>Lutisporales</taxon>
        <taxon>Lutisporaceae</taxon>
        <taxon>Lutispora</taxon>
    </lineage>
</organism>
<dbReference type="InterPro" id="IPR046342">
    <property type="entry name" value="CBS_dom_sf"/>
</dbReference>
<dbReference type="InterPro" id="IPR025662">
    <property type="entry name" value="Sigma_54_int_dom_ATP-bd_1"/>
</dbReference>
<keyword evidence="11" id="KW-1185">Reference proteome</keyword>
<dbReference type="SMART" id="SM00091">
    <property type="entry name" value="PAS"/>
    <property type="match status" value="1"/>
</dbReference>
<dbReference type="Gene3D" id="3.40.50.300">
    <property type="entry name" value="P-loop containing nucleotide triphosphate hydrolases"/>
    <property type="match status" value="1"/>
</dbReference>
<dbReference type="SUPFAM" id="SSF54631">
    <property type="entry name" value="CBS-domain pair"/>
    <property type="match status" value="1"/>
</dbReference>
<dbReference type="Pfam" id="PF00571">
    <property type="entry name" value="CBS"/>
    <property type="match status" value="2"/>
</dbReference>
<protein>
    <submittedName>
        <fullName evidence="10">Sigma 54-interacting transcriptional regulator</fullName>
    </submittedName>
</protein>
<dbReference type="SMART" id="SM00116">
    <property type="entry name" value="CBS"/>
    <property type="match status" value="2"/>
</dbReference>
<keyword evidence="5" id="KW-0129">CBS domain</keyword>
<dbReference type="InterPro" id="IPR058031">
    <property type="entry name" value="AAA_lid_NorR"/>
</dbReference>
<evidence type="ECO:0000256" key="3">
    <source>
        <dbReference type="ARBA" id="ARBA00023015"/>
    </source>
</evidence>
<dbReference type="Gene3D" id="3.10.580.10">
    <property type="entry name" value="CBS-domain"/>
    <property type="match status" value="1"/>
</dbReference>
<dbReference type="RefSeq" id="WP_255226968.1">
    <property type="nucleotide sequence ID" value="NZ_JAJEKE010000005.1"/>
</dbReference>
<dbReference type="PROSITE" id="PS51371">
    <property type="entry name" value="CBS"/>
    <property type="match status" value="2"/>
</dbReference>
<dbReference type="PROSITE" id="PS00675">
    <property type="entry name" value="SIGMA54_INTERACT_1"/>
    <property type="match status" value="1"/>
</dbReference>
<evidence type="ECO:0000313" key="10">
    <source>
        <dbReference type="EMBL" id="MCQ1529450.1"/>
    </source>
</evidence>
<dbReference type="InterPro" id="IPR009057">
    <property type="entry name" value="Homeodomain-like_sf"/>
</dbReference>
<keyword evidence="2" id="KW-0067">ATP-binding</keyword>
<dbReference type="InterPro" id="IPR003593">
    <property type="entry name" value="AAA+_ATPase"/>
</dbReference>
<dbReference type="Gene3D" id="1.10.8.60">
    <property type="match status" value="1"/>
</dbReference>
<feature type="domain" description="CBS" evidence="9">
    <location>
        <begin position="15"/>
        <end position="74"/>
    </location>
</feature>
<keyword evidence="3" id="KW-0805">Transcription regulation</keyword>
<dbReference type="SMART" id="SM00382">
    <property type="entry name" value="AAA"/>
    <property type="match status" value="1"/>
</dbReference>
<evidence type="ECO:0000256" key="2">
    <source>
        <dbReference type="ARBA" id="ARBA00022840"/>
    </source>
</evidence>
<dbReference type="InterPro" id="IPR000014">
    <property type="entry name" value="PAS"/>
</dbReference>
<dbReference type="NCBIfam" id="NF041552">
    <property type="entry name" value="TF_PrdR"/>
    <property type="match status" value="1"/>
</dbReference>
<dbReference type="PANTHER" id="PTHR32071:SF57">
    <property type="entry name" value="C4-DICARBOXYLATE TRANSPORT TRANSCRIPTIONAL REGULATORY PROTEIN DCTD"/>
    <property type="match status" value="1"/>
</dbReference>
<dbReference type="SUPFAM" id="SSF55785">
    <property type="entry name" value="PYP-like sensor domain (PAS domain)"/>
    <property type="match status" value="1"/>
</dbReference>
<dbReference type="InterPro" id="IPR000644">
    <property type="entry name" value="CBS_dom"/>
</dbReference>
<comment type="caution">
    <text evidence="10">The sequence shown here is derived from an EMBL/GenBank/DDBJ whole genome shotgun (WGS) entry which is preliminary data.</text>
</comment>
<keyword evidence="1" id="KW-0547">Nucleotide-binding</keyword>
<dbReference type="InterPro" id="IPR013767">
    <property type="entry name" value="PAS_fold"/>
</dbReference>
<gene>
    <name evidence="10" type="ORF">LJD61_07765</name>
</gene>
<proteinExistence type="predicted"/>
<dbReference type="PRINTS" id="PR01590">
    <property type="entry name" value="HTHFIS"/>
</dbReference>
<dbReference type="Gene3D" id="3.30.450.20">
    <property type="entry name" value="PAS domain"/>
    <property type="match status" value="1"/>
</dbReference>
<dbReference type="InterPro" id="IPR002197">
    <property type="entry name" value="HTH_Fis"/>
</dbReference>
<keyword evidence="4" id="KW-0804">Transcription</keyword>
<evidence type="ECO:0000313" key="11">
    <source>
        <dbReference type="Proteomes" id="UP001651880"/>
    </source>
</evidence>
<dbReference type="NCBIfam" id="TIGR00229">
    <property type="entry name" value="sensory_box"/>
    <property type="match status" value="1"/>
</dbReference>
<sequence length="594" mass="67181">MFYNQSIFMRVSEIMDRDVIKTNSDISINHAVEMMLSNARDEVIVVKKDADKEYIEGMLTKTDICRLKKEKIDFTQPVKDYMSTEVCTILQSEKVKSARDIMVSKGIGRLPVTDGAEVIGIVTSKDLLDTFYVAVEDIVLQLSTILENLHEAVCVVNNEGVVSLWNQSSEKLYGINSSEIIGKNIKEVFPNALIAKVIEEKKPFKNHTHRPKEGSYVAISAVPLVYEGKMVGAVSTDRDITEINNLSMQLESERSKVKFLEEQMKNITEAKFTFGNIIGKSKTIVNSITLAKQVAKSNASVLITGESGTGKEVFARAIHQESGRQGHFVPINCSAIPYNLFESELFGYEGGAFTGALKKGKMGKFELANEGTLFLDEIGDMPIEMQAKLLRVLQDGVITRVGGDKSINVDVRILAATNKDLKKMMLEETFREDLYYRLCVVSIPLPPLRERKEDLPELIRSFFSEFGEYNEIHEIEIDPEVMKILTDYEWKGNIRELRNMVERLIILSPDGKIKKDMLPDEVFNKTFIKDSRDSRQGIGMNYDLKKVIADVEKRSIKEVMEMTGGNKAKAAVMLNIERGSLYYKLKQYDLKEYL</sequence>
<dbReference type="Pfam" id="PF00989">
    <property type="entry name" value="PAS"/>
    <property type="match status" value="1"/>
</dbReference>
<dbReference type="CDD" id="cd00009">
    <property type="entry name" value="AAA"/>
    <property type="match status" value="1"/>
</dbReference>
<dbReference type="SUPFAM" id="SSF52540">
    <property type="entry name" value="P-loop containing nucleoside triphosphate hydrolases"/>
    <property type="match status" value="1"/>
</dbReference>
<dbReference type="Pfam" id="PF02954">
    <property type="entry name" value="HTH_8"/>
    <property type="match status" value="1"/>
</dbReference>
<accession>A0ABT1NDW6</accession>
<dbReference type="InterPro" id="IPR048106">
    <property type="entry name" value="PrdR-like"/>
</dbReference>
<evidence type="ECO:0000259" key="8">
    <source>
        <dbReference type="PROSITE" id="PS50112"/>
    </source>
</evidence>
<dbReference type="PROSITE" id="PS50045">
    <property type="entry name" value="SIGMA54_INTERACT_4"/>
    <property type="match status" value="1"/>
</dbReference>
<dbReference type="PROSITE" id="PS50112">
    <property type="entry name" value="PAS"/>
    <property type="match status" value="1"/>
</dbReference>
<dbReference type="Pfam" id="PF25601">
    <property type="entry name" value="AAA_lid_14"/>
    <property type="match status" value="1"/>
</dbReference>
<dbReference type="PANTHER" id="PTHR32071">
    <property type="entry name" value="TRANSCRIPTIONAL REGULATORY PROTEIN"/>
    <property type="match status" value="1"/>
</dbReference>
<name>A0ABT1NDW6_9FIRM</name>
<dbReference type="SUPFAM" id="SSF46689">
    <property type="entry name" value="Homeodomain-like"/>
    <property type="match status" value="1"/>
</dbReference>
<dbReference type="InterPro" id="IPR025943">
    <property type="entry name" value="Sigma_54_int_dom_ATP-bd_2"/>
</dbReference>
<reference evidence="10 11" key="1">
    <citation type="submission" date="2021-10" db="EMBL/GenBank/DDBJ databases">
        <title>Lutispora strain m25 sp. nov., a thermophilic, non-spore-forming bacterium isolated from a lab-scale methanogenic bioreactor digesting anaerobic sludge.</title>
        <authorList>
            <person name="El Houari A."/>
            <person name="Mcdonald J."/>
        </authorList>
    </citation>
    <scope>NUCLEOTIDE SEQUENCE [LARGE SCALE GENOMIC DNA]</scope>
    <source>
        <strain evidence="11">m25</strain>
    </source>
</reference>
<keyword evidence="6" id="KW-0175">Coiled coil</keyword>
<dbReference type="Gene3D" id="1.10.10.60">
    <property type="entry name" value="Homeodomain-like"/>
    <property type="match status" value="1"/>
</dbReference>
<dbReference type="Pfam" id="PF00158">
    <property type="entry name" value="Sigma54_activat"/>
    <property type="match status" value="1"/>
</dbReference>
<feature type="domain" description="PAS" evidence="8">
    <location>
        <begin position="142"/>
        <end position="189"/>
    </location>
</feature>
<evidence type="ECO:0000256" key="1">
    <source>
        <dbReference type="ARBA" id="ARBA00022741"/>
    </source>
</evidence>
<dbReference type="InterPro" id="IPR002078">
    <property type="entry name" value="Sigma_54_int"/>
</dbReference>
<evidence type="ECO:0000256" key="5">
    <source>
        <dbReference type="PROSITE-ProRule" id="PRU00703"/>
    </source>
</evidence>
<feature type="coiled-coil region" evidence="6">
    <location>
        <begin position="243"/>
        <end position="270"/>
    </location>
</feature>
<dbReference type="CDD" id="cd02205">
    <property type="entry name" value="CBS_pair_SF"/>
    <property type="match status" value="1"/>
</dbReference>
<evidence type="ECO:0000259" key="7">
    <source>
        <dbReference type="PROSITE" id="PS50045"/>
    </source>
</evidence>
<dbReference type="InterPro" id="IPR035965">
    <property type="entry name" value="PAS-like_dom_sf"/>
</dbReference>
<feature type="domain" description="CBS" evidence="9">
    <location>
        <begin position="82"/>
        <end position="138"/>
    </location>
</feature>
<dbReference type="Proteomes" id="UP001651880">
    <property type="component" value="Unassembled WGS sequence"/>
</dbReference>
<dbReference type="EMBL" id="JAJEKE010000005">
    <property type="protein sequence ID" value="MCQ1529450.1"/>
    <property type="molecule type" value="Genomic_DNA"/>
</dbReference>
<evidence type="ECO:0000256" key="6">
    <source>
        <dbReference type="SAM" id="Coils"/>
    </source>
</evidence>